<feature type="transmembrane region" description="Helical" evidence="1">
    <location>
        <begin position="101"/>
        <end position="121"/>
    </location>
</feature>
<dbReference type="PIRSF" id="PIRSF018671">
    <property type="entry name" value="UCP018671"/>
    <property type="match status" value="1"/>
</dbReference>
<organism evidence="3 4">
    <name type="scientific">Haloarcula saliterrae</name>
    <dbReference type="NCBI Taxonomy" id="2950534"/>
    <lineage>
        <taxon>Archaea</taxon>
        <taxon>Methanobacteriati</taxon>
        <taxon>Methanobacteriota</taxon>
        <taxon>Stenosarchaea group</taxon>
        <taxon>Halobacteria</taxon>
        <taxon>Halobacteriales</taxon>
        <taxon>Haloarculaceae</taxon>
        <taxon>Haloarcula</taxon>
    </lineage>
</organism>
<reference evidence="3 4" key="1">
    <citation type="submission" date="2022-06" db="EMBL/GenBank/DDBJ databases">
        <title>Haloarcula sp. a new haloarchaeum isolate from saline soil.</title>
        <authorList>
            <person name="Strakova D."/>
            <person name="Galisteo C."/>
            <person name="Sanchez-Porro C."/>
            <person name="Ventosa A."/>
        </authorList>
    </citation>
    <scope>NUCLEOTIDE SEQUENCE [LARGE SCALE GENOMIC DNA]</scope>
    <source>
        <strain evidence="3 4">S1CR25-12</strain>
    </source>
</reference>
<evidence type="ECO:0000313" key="3">
    <source>
        <dbReference type="EMBL" id="MDS0261434.1"/>
    </source>
</evidence>
<evidence type="ECO:0000256" key="1">
    <source>
        <dbReference type="SAM" id="Phobius"/>
    </source>
</evidence>
<dbReference type="Pfam" id="PF07760">
    <property type="entry name" value="DUF1616"/>
    <property type="match status" value="1"/>
</dbReference>
<keyword evidence="1" id="KW-0812">Transmembrane</keyword>
<keyword evidence="4" id="KW-1185">Reference proteome</keyword>
<dbReference type="EMBL" id="JAMQON010000006">
    <property type="protein sequence ID" value="MDS0261434.1"/>
    <property type="molecule type" value="Genomic_DNA"/>
</dbReference>
<keyword evidence="1" id="KW-1133">Transmembrane helix</keyword>
<dbReference type="RefSeq" id="WP_310921281.1">
    <property type="nucleotide sequence ID" value="NZ_JAMQON010000006.1"/>
</dbReference>
<dbReference type="InterPro" id="IPR014495">
    <property type="entry name" value="UCP018671"/>
</dbReference>
<sequence>MSRLRNIWLLVPRPLARVPADLAAVGVLVLATNVLVFLPVLRDTPLRVLVGIPLVLFAPGYALLAALFPESGLEKSSVRDDSEPKLDSPAEGVSIGGLERVALSLGLSIAVVALAGLLLNYTPWGIRSVPIMVALSGFTLSFTGIAVRRRWVIPEADRFRVPYRDWYARARAEFVAPDSQTDLVLNVGLVVSVLLLATSVGYAVSVPQEGESFSEFYLVTENESGQLVADDYPTEFDRGQPRSLVVGISNNEHEQTSYTVIVQLQRVTRLDNETRIDESTQLARYQPTLAHNETWTRQHSVAPETTGSGLRLRYLLYRGQVDEPIDRSAAYRKLHLWVDVTQ</sequence>
<feature type="transmembrane region" description="Helical" evidence="1">
    <location>
        <begin position="48"/>
        <end position="68"/>
    </location>
</feature>
<feature type="transmembrane region" description="Helical" evidence="1">
    <location>
        <begin position="183"/>
        <end position="204"/>
    </location>
</feature>
<name>A0ABU2FGQ0_9EURY</name>
<keyword evidence="1" id="KW-0472">Membrane</keyword>
<feature type="transmembrane region" description="Helical" evidence="1">
    <location>
        <begin position="128"/>
        <end position="147"/>
    </location>
</feature>
<proteinExistence type="predicted"/>
<dbReference type="Proteomes" id="UP001259659">
    <property type="component" value="Unassembled WGS sequence"/>
</dbReference>
<accession>A0ABU2FGQ0</accession>
<comment type="caution">
    <text evidence="3">The sequence shown here is derived from an EMBL/GenBank/DDBJ whole genome shotgun (WGS) entry which is preliminary data.</text>
</comment>
<feature type="transmembrane region" description="Helical" evidence="1">
    <location>
        <begin position="20"/>
        <end position="41"/>
    </location>
</feature>
<evidence type="ECO:0000313" key="4">
    <source>
        <dbReference type="Proteomes" id="UP001259659"/>
    </source>
</evidence>
<feature type="domain" description="DUF1616" evidence="2">
    <location>
        <begin position="27"/>
        <end position="339"/>
    </location>
</feature>
<gene>
    <name evidence="3" type="ORF">NDI56_18695</name>
</gene>
<protein>
    <submittedName>
        <fullName evidence="3">DUF1616 domain-containing protein</fullName>
    </submittedName>
</protein>
<dbReference type="InterPro" id="IPR011674">
    <property type="entry name" value="DUF1616"/>
</dbReference>
<evidence type="ECO:0000259" key="2">
    <source>
        <dbReference type="Pfam" id="PF07760"/>
    </source>
</evidence>